<protein>
    <submittedName>
        <fullName evidence="1">Uncharacterized protein</fullName>
    </submittedName>
</protein>
<evidence type="ECO:0000313" key="1">
    <source>
        <dbReference type="EMBL" id="KAF5698420.1"/>
    </source>
</evidence>
<dbReference type="EMBL" id="JAAQPF010000661">
    <property type="protein sequence ID" value="KAF5698420.1"/>
    <property type="molecule type" value="Genomic_DNA"/>
</dbReference>
<accession>A0A8H5XQU0</accession>
<evidence type="ECO:0000313" key="2">
    <source>
        <dbReference type="Proteomes" id="UP000532311"/>
    </source>
</evidence>
<gene>
    <name evidence="1" type="ORF">FGLOB1_12070</name>
</gene>
<sequence>MLPFKKASTSFFYPNPTETQSFPSNGIHLNTMPIVLGQWAGIYTYPNNDAHGGRRTDGESDFIIEDKEGNGALSGHGRDIIGDFHFRNLYFDGEKIKFTKQYAHHSWPYTGRIDHDTNIMHGSWGPDNQNAWGYFAFHLANKDNGDELIGTEQLDKFAGDWKGHYTRKIEGHADKRRDCNFKLHGETTDSADRLAISGKGEASTGEYRITGVVSPTDQIVFAKVLGNNTFLYRGVMEEGHMRGFWAGEGQRGTFEFSLD</sequence>
<keyword evidence="2" id="KW-1185">Reference proteome</keyword>
<comment type="caution">
    <text evidence="1">The sequence shown here is derived from an EMBL/GenBank/DDBJ whole genome shotgun (WGS) entry which is preliminary data.</text>
</comment>
<proteinExistence type="predicted"/>
<dbReference type="AlphaFoldDB" id="A0A8H5XQU0"/>
<organism evidence="1 2">
    <name type="scientific">Fusarium globosum</name>
    <dbReference type="NCBI Taxonomy" id="78864"/>
    <lineage>
        <taxon>Eukaryota</taxon>
        <taxon>Fungi</taxon>
        <taxon>Dikarya</taxon>
        <taxon>Ascomycota</taxon>
        <taxon>Pezizomycotina</taxon>
        <taxon>Sordariomycetes</taxon>
        <taxon>Hypocreomycetidae</taxon>
        <taxon>Hypocreales</taxon>
        <taxon>Nectriaceae</taxon>
        <taxon>Fusarium</taxon>
        <taxon>Fusarium fujikuroi species complex</taxon>
    </lineage>
</organism>
<reference evidence="1 2" key="1">
    <citation type="submission" date="2020-05" db="EMBL/GenBank/DDBJ databases">
        <title>Identification and distribution of gene clusters putatively required for synthesis of sphingolipid metabolism inhibitors in phylogenetically diverse species of the filamentous fungus Fusarium.</title>
        <authorList>
            <person name="Kim H.-S."/>
            <person name="Busman M."/>
            <person name="Brown D.W."/>
            <person name="Divon H."/>
            <person name="Uhlig S."/>
            <person name="Proctor R.H."/>
        </authorList>
    </citation>
    <scope>NUCLEOTIDE SEQUENCE [LARGE SCALE GENOMIC DNA]</scope>
    <source>
        <strain evidence="1 2">NRRL 26131</strain>
    </source>
</reference>
<name>A0A8H5XQU0_9HYPO</name>
<dbReference type="Proteomes" id="UP000532311">
    <property type="component" value="Unassembled WGS sequence"/>
</dbReference>